<comment type="caution">
    <text evidence="9">The sequence shown here is derived from an EMBL/GenBank/DDBJ whole genome shotgun (WGS) entry which is preliminary data.</text>
</comment>
<evidence type="ECO:0000256" key="3">
    <source>
        <dbReference type="ARBA" id="ARBA00022448"/>
    </source>
</evidence>
<feature type="transmembrane region" description="Helical" evidence="8">
    <location>
        <begin position="479"/>
        <end position="498"/>
    </location>
</feature>
<name>A0A839IXJ6_9GAMM</name>
<dbReference type="NCBIfam" id="TIGR00914">
    <property type="entry name" value="2A0601"/>
    <property type="match status" value="1"/>
</dbReference>
<protein>
    <submittedName>
        <fullName evidence="9">Efflux RND transporter permease subunit</fullName>
    </submittedName>
</protein>
<feature type="transmembrane region" description="Helical" evidence="8">
    <location>
        <begin position="985"/>
        <end position="1001"/>
    </location>
</feature>
<keyword evidence="7 8" id="KW-0472">Membrane</keyword>
<feature type="transmembrane region" description="Helical" evidence="8">
    <location>
        <begin position="917"/>
        <end position="941"/>
    </location>
</feature>
<dbReference type="Gene3D" id="3.30.2090.10">
    <property type="entry name" value="Multidrug efflux transporter AcrB TolC docking domain, DN and DC subdomains"/>
    <property type="match status" value="2"/>
</dbReference>
<keyword evidence="5 8" id="KW-0812">Transmembrane</keyword>
<dbReference type="Proteomes" id="UP000565262">
    <property type="component" value="Unassembled WGS sequence"/>
</dbReference>
<dbReference type="Gene3D" id="1.20.1640.10">
    <property type="entry name" value="Multidrug efflux transporter AcrB transmembrane domain"/>
    <property type="match status" value="2"/>
</dbReference>
<dbReference type="InterPro" id="IPR027463">
    <property type="entry name" value="AcrB_DN_DC_subdom"/>
</dbReference>
<feature type="transmembrane region" description="Helical" evidence="8">
    <location>
        <begin position="891"/>
        <end position="911"/>
    </location>
</feature>
<sequence>MIHRIIEASIKNRLLVLLAGIALVIYGAFTVKNTPVDAIPDLSDVQVIIKTSYPGQAPQVVEDQVTYPLTTAMLSVPGATVVRGYSFFGDSYVYIIFEDGTDIYWARSRVLEYLSQVTPNLPATAKPALGPDATGVGWVYAYALTDRSGQNDLSQLRSLQDWFLKYELQTVPGVAEVATVGGMVKQYQIRIDPEKLRAHDLPLSAITQAIRKGNQETGASVIEMAEAEYMVRATGYIDSIDDLKRLPVKVSAQGTPLLLGDIADVVLGPQMRRGISELNGEGEAVGGVIVMRFGENASAVIDGVKQRLDELKASLPEGVEIVTTYDRSDLIGNAIKNLQDKLLEEFIVVVLVCALFLFHLRSSLVVLFSLPVGILTAFIVMSWQGINANIMSLGGIAIAIGAMVDGAIVMIENVHKHMERTELTDDNRWQVITQAASEVGPALFFSLLIITFSFVPVFALQGQEGKMFAPLAYTKTYAMAASAALAVTLVPVLMGYFIRGKVIAEHKNPLNRMLTAVYMPVLKLTLKVPVLAVVLTLGLLAVSITPISKIGSEFIPPLDEGDLMYMPTTYPGISIGKAREVLQQTNKLIKTIPEVETVWGKVGRAESATDPAPLTMIETFIQLKTKDQWRAGVTTDTLKQELDRLVQFPGLTNAWVMPIKTRIDMLATGIKTPVGIKIAGESLAEIERIGKELERVIKTVPGTASAYAERVAGGRYIKVDINREQAARYGLNIQDIQAVVMTAIGGMQVSQTIEGLERYPINVRYPASYRDSPERLKNLPVITPSGQRLALSDVADIVLEDGPPMIKTENARPNGWVFVDIEGRDLGSYVQEAQQVVAEQLKLPPGYSIAWSGQYEYMQRAKETLEIVIPATLGIIVLLLYMAFRRIGEVLLILVTLPLAMIGGVWLMYWLGYNFSIAVGVGFIALAGVAVEIGVIMLLYLNQSLDESLNTYQKKAEEGDNTTLFGLQDLQQAVLKGAGLRVRPVMMTVATVIIGLVPIMYGSGTGSEVMQRIAAPMIGGMASAVLLTLLVLPAMYYLWKRISLRKIIISKT</sequence>
<accession>A0A839IXJ6</accession>
<keyword evidence="6 8" id="KW-1133">Transmembrane helix</keyword>
<dbReference type="SUPFAM" id="SSF82866">
    <property type="entry name" value="Multidrug efflux transporter AcrB transmembrane domain"/>
    <property type="match status" value="2"/>
</dbReference>
<keyword evidence="4" id="KW-1003">Cell membrane</keyword>
<comment type="similarity">
    <text evidence="2">Belongs to the resistance-nodulation-cell division (RND) (TC 2.A.6) family.</text>
</comment>
<dbReference type="GO" id="GO:0005886">
    <property type="term" value="C:plasma membrane"/>
    <property type="evidence" value="ECO:0007669"/>
    <property type="project" value="UniProtKB-SubCell"/>
</dbReference>
<dbReference type="SUPFAM" id="SSF82714">
    <property type="entry name" value="Multidrug efflux transporter AcrB TolC docking domain, DN and DC subdomains"/>
    <property type="match status" value="2"/>
</dbReference>
<dbReference type="PANTHER" id="PTHR32063">
    <property type="match status" value="1"/>
</dbReference>
<proteinExistence type="inferred from homology"/>
<organism evidence="9 10">
    <name type="scientific">Oceanospirillum sediminis</name>
    <dbReference type="NCBI Taxonomy" id="2760088"/>
    <lineage>
        <taxon>Bacteria</taxon>
        <taxon>Pseudomonadati</taxon>
        <taxon>Pseudomonadota</taxon>
        <taxon>Gammaproteobacteria</taxon>
        <taxon>Oceanospirillales</taxon>
        <taxon>Oceanospirillaceae</taxon>
        <taxon>Oceanospirillum</taxon>
    </lineage>
</organism>
<dbReference type="PANTHER" id="PTHR32063:SF19">
    <property type="entry name" value="CATION EFFLUX SYSTEM PROTEIN CUSA"/>
    <property type="match status" value="1"/>
</dbReference>
<evidence type="ECO:0000256" key="2">
    <source>
        <dbReference type="ARBA" id="ARBA00010942"/>
    </source>
</evidence>
<dbReference type="InterPro" id="IPR001036">
    <property type="entry name" value="Acrflvin-R"/>
</dbReference>
<feature type="transmembrane region" description="Helical" evidence="8">
    <location>
        <begin position="365"/>
        <end position="384"/>
    </location>
</feature>
<feature type="transmembrane region" description="Helical" evidence="8">
    <location>
        <begin position="867"/>
        <end position="884"/>
    </location>
</feature>
<reference evidence="9 10" key="1">
    <citation type="submission" date="2020-08" db="EMBL/GenBank/DDBJ databases">
        <title>Oceanospirillum sp. nov. isolated from marine sediment.</title>
        <authorList>
            <person name="Ji X."/>
        </authorList>
    </citation>
    <scope>NUCLEOTIDE SEQUENCE [LARGE SCALE GENOMIC DNA]</scope>
    <source>
        <strain evidence="9 10">D5</strain>
    </source>
</reference>
<dbReference type="Gene3D" id="3.30.70.1430">
    <property type="entry name" value="Multidrug efflux transporter AcrB pore domain"/>
    <property type="match status" value="2"/>
</dbReference>
<evidence type="ECO:0000256" key="4">
    <source>
        <dbReference type="ARBA" id="ARBA00022475"/>
    </source>
</evidence>
<keyword evidence="3" id="KW-0813">Transport</keyword>
<dbReference type="EMBL" id="JACJFM010000053">
    <property type="protein sequence ID" value="MBB1489410.1"/>
    <property type="molecule type" value="Genomic_DNA"/>
</dbReference>
<dbReference type="PRINTS" id="PR00702">
    <property type="entry name" value="ACRIFLAVINRP"/>
</dbReference>
<feature type="transmembrane region" description="Helical" evidence="8">
    <location>
        <begin position="342"/>
        <end position="358"/>
    </location>
</feature>
<feature type="transmembrane region" description="Helical" evidence="8">
    <location>
        <begin position="1013"/>
        <end position="1039"/>
    </location>
</feature>
<dbReference type="AlphaFoldDB" id="A0A839IXJ6"/>
<keyword evidence="10" id="KW-1185">Reference proteome</keyword>
<dbReference type="RefSeq" id="WP_182811595.1">
    <property type="nucleotide sequence ID" value="NZ_JACJFM010000053.1"/>
</dbReference>
<dbReference type="Pfam" id="PF00873">
    <property type="entry name" value="ACR_tran"/>
    <property type="match status" value="1"/>
</dbReference>
<dbReference type="Gene3D" id="3.30.70.1440">
    <property type="entry name" value="Multidrug efflux transporter AcrB pore domain"/>
    <property type="match status" value="1"/>
</dbReference>
<evidence type="ECO:0000256" key="7">
    <source>
        <dbReference type="ARBA" id="ARBA00023136"/>
    </source>
</evidence>
<dbReference type="GO" id="GO:0042910">
    <property type="term" value="F:xenobiotic transmembrane transporter activity"/>
    <property type="evidence" value="ECO:0007669"/>
    <property type="project" value="TreeGrafter"/>
</dbReference>
<dbReference type="InterPro" id="IPR004763">
    <property type="entry name" value="CusA-like"/>
</dbReference>
<evidence type="ECO:0000256" key="8">
    <source>
        <dbReference type="SAM" id="Phobius"/>
    </source>
</evidence>
<gene>
    <name evidence="9" type="ORF">H4O21_22625</name>
</gene>
<feature type="transmembrane region" description="Helical" evidence="8">
    <location>
        <begin position="528"/>
        <end position="547"/>
    </location>
</feature>
<dbReference type="GO" id="GO:0008324">
    <property type="term" value="F:monoatomic cation transmembrane transporter activity"/>
    <property type="evidence" value="ECO:0007669"/>
    <property type="project" value="InterPro"/>
</dbReference>
<evidence type="ECO:0000313" key="9">
    <source>
        <dbReference type="EMBL" id="MBB1489410.1"/>
    </source>
</evidence>
<feature type="transmembrane region" description="Helical" evidence="8">
    <location>
        <begin position="390"/>
        <end position="411"/>
    </location>
</feature>
<feature type="transmembrane region" description="Helical" evidence="8">
    <location>
        <begin position="439"/>
        <end position="459"/>
    </location>
</feature>
<dbReference type="SUPFAM" id="SSF82693">
    <property type="entry name" value="Multidrug efflux transporter AcrB pore domain, PN1, PN2, PC1 and PC2 subdomains"/>
    <property type="match status" value="2"/>
</dbReference>
<evidence type="ECO:0000256" key="5">
    <source>
        <dbReference type="ARBA" id="ARBA00022692"/>
    </source>
</evidence>
<evidence type="ECO:0000256" key="1">
    <source>
        <dbReference type="ARBA" id="ARBA00004651"/>
    </source>
</evidence>
<evidence type="ECO:0000313" key="10">
    <source>
        <dbReference type="Proteomes" id="UP000565262"/>
    </source>
</evidence>
<dbReference type="Gene3D" id="3.30.70.1320">
    <property type="entry name" value="Multidrug efflux transporter AcrB pore domain like"/>
    <property type="match status" value="1"/>
</dbReference>
<comment type="subcellular location">
    <subcellularLocation>
        <location evidence="1">Cell membrane</location>
        <topology evidence="1">Multi-pass membrane protein</topology>
    </subcellularLocation>
</comment>
<evidence type="ECO:0000256" key="6">
    <source>
        <dbReference type="ARBA" id="ARBA00022989"/>
    </source>
</evidence>